<dbReference type="InParanoid" id="A0A1D2VMF4"/>
<evidence type="ECO:0008006" key="3">
    <source>
        <dbReference type="Google" id="ProtNLM"/>
    </source>
</evidence>
<proteinExistence type="predicted"/>
<name>A0A1D2VMF4_9ASCO</name>
<reference evidence="2" key="1">
    <citation type="submission" date="2016-05" db="EMBL/GenBank/DDBJ databases">
        <title>Comparative genomics of biotechnologically important yeasts.</title>
        <authorList>
            <consortium name="DOE Joint Genome Institute"/>
            <person name="Riley R."/>
            <person name="Haridas S."/>
            <person name="Wolfe K.H."/>
            <person name="Lopes M.R."/>
            <person name="Hittinger C.T."/>
            <person name="Goker M."/>
            <person name="Salamov A."/>
            <person name="Wisecaver J."/>
            <person name="Long T.M."/>
            <person name="Aerts A.L."/>
            <person name="Barry K."/>
            <person name="Choi C."/>
            <person name="Clum A."/>
            <person name="Coughlan A.Y."/>
            <person name="Deshpande S."/>
            <person name="Douglass A.P."/>
            <person name="Hanson S.J."/>
            <person name="Klenk H.-P."/>
            <person name="Labutti K."/>
            <person name="Lapidus A."/>
            <person name="Lindquist E."/>
            <person name="Lipzen A."/>
            <person name="Meier-Kolthoff J.P."/>
            <person name="Ohm R.A."/>
            <person name="Otillar R.P."/>
            <person name="Pangilinan J."/>
            <person name="Peng Y."/>
            <person name="Rokas A."/>
            <person name="Rosa C.A."/>
            <person name="Scheuner C."/>
            <person name="Sibirny A.A."/>
            <person name="Slot J.C."/>
            <person name="Stielow J.B."/>
            <person name="Sun H."/>
            <person name="Kurtzman C.P."/>
            <person name="Blackwell M."/>
            <person name="Grigoriev I.V."/>
            <person name="Jeffries T.W."/>
        </authorList>
    </citation>
    <scope>NUCLEOTIDE SEQUENCE [LARGE SCALE GENOMIC DNA]</scope>
    <source>
        <strain evidence="2">DSM 1968</strain>
    </source>
</reference>
<dbReference type="InterPro" id="IPR032675">
    <property type="entry name" value="LRR_dom_sf"/>
</dbReference>
<dbReference type="EMBL" id="KV454476">
    <property type="protein sequence ID" value="ODV62796.1"/>
    <property type="molecule type" value="Genomic_DNA"/>
</dbReference>
<gene>
    <name evidence="1" type="ORF">ASCRUDRAFT_68621</name>
</gene>
<accession>A0A1D2VMF4</accession>
<keyword evidence="2" id="KW-1185">Reference proteome</keyword>
<evidence type="ECO:0000313" key="2">
    <source>
        <dbReference type="Proteomes" id="UP000095038"/>
    </source>
</evidence>
<dbReference type="AlphaFoldDB" id="A0A1D2VMF4"/>
<dbReference type="RefSeq" id="XP_020049103.1">
    <property type="nucleotide sequence ID" value="XM_020191552.1"/>
</dbReference>
<dbReference type="Gene3D" id="3.80.10.10">
    <property type="entry name" value="Ribonuclease Inhibitor"/>
    <property type="match status" value="1"/>
</dbReference>
<dbReference type="Proteomes" id="UP000095038">
    <property type="component" value="Unassembled WGS sequence"/>
</dbReference>
<evidence type="ECO:0000313" key="1">
    <source>
        <dbReference type="EMBL" id="ODV62796.1"/>
    </source>
</evidence>
<dbReference type="OrthoDB" id="1728874at2759"/>
<organism evidence="1 2">
    <name type="scientific">Ascoidea rubescens DSM 1968</name>
    <dbReference type="NCBI Taxonomy" id="1344418"/>
    <lineage>
        <taxon>Eukaryota</taxon>
        <taxon>Fungi</taxon>
        <taxon>Dikarya</taxon>
        <taxon>Ascomycota</taxon>
        <taxon>Saccharomycotina</taxon>
        <taxon>Saccharomycetes</taxon>
        <taxon>Ascoideaceae</taxon>
        <taxon>Ascoidea</taxon>
    </lineage>
</organism>
<dbReference type="SUPFAM" id="SSF52075">
    <property type="entry name" value="Outer arm dynein light chain 1"/>
    <property type="match status" value="1"/>
</dbReference>
<protein>
    <recommendedName>
        <fullName evidence="3">L domain-like protein</fullName>
    </recommendedName>
</protein>
<dbReference type="GeneID" id="30965188"/>
<sequence length="123" mass="14302">MREILPISNKIEVLKITGGSLSQLRRLDLSKNLLISLQIKRDTLIHLRILTLNSNKLEKIDFVNPESNEIYVFPRLKILNFDGNKLKDAKWLRYLSPAIEELIISHFETEQESDLSSQKIDDN</sequence>